<protein>
    <submittedName>
        <fullName evidence="3">Rib/alpha-like repeat protein</fullName>
    </submittedName>
</protein>
<dbReference type="RefSeq" id="WP_269446628.1">
    <property type="nucleotide sequence ID" value="NZ_KQ959943.1"/>
</dbReference>
<dbReference type="InterPro" id="IPR059115">
    <property type="entry name" value="Rib"/>
</dbReference>
<feature type="coiled-coil region" evidence="1">
    <location>
        <begin position="504"/>
        <end position="531"/>
    </location>
</feature>
<dbReference type="Gene3D" id="3.40.50.1820">
    <property type="entry name" value="alpha/beta hydrolase"/>
    <property type="match status" value="1"/>
</dbReference>
<reference evidence="4" key="1">
    <citation type="submission" date="2016-01" db="EMBL/GenBank/DDBJ databases">
        <authorList>
            <person name="Mitreva M."/>
            <person name="Pepin K.H."/>
            <person name="Mihindukulasuriya K.A."/>
            <person name="Fulton R."/>
            <person name="Fronick C."/>
            <person name="O'Laughlin M."/>
            <person name="Miner T."/>
            <person name="Herter B."/>
            <person name="Rosa B.A."/>
            <person name="Cordes M."/>
            <person name="Tomlinson C."/>
            <person name="Wollam A."/>
            <person name="Palsikar V.B."/>
            <person name="Mardis E.R."/>
            <person name="Wilson R.K."/>
        </authorList>
    </citation>
    <scope>NUCLEOTIDE SEQUENCE [LARGE SCALE GENOMIC DNA]</scope>
    <source>
        <strain evidence="4">DNF01167</strain>
    </source>
</reference>
<comment type="caution">
    <text evidence="3">The sequence shown here is derived from an EMBL/GenBank/DDBJ whole genome shotgun (WGS) entry which is preliminary data.</text>
</comment>
<accession>A0A134A0U5</accession>
<dbReference type="Proteomes" id="UP000070355">
    <property type="component" value="Unassembled WGS sequence"/>
</dbReference>
<feature type="domain" description="Rib" evidence="2">
    <location>
        <begin position="529"/>
        <end position="601"/>
    </location>
</feature>
<feature type="non-terminal residue" evidence="3">
    <location>
        <position position="1"/>
    </location>
</feature>
<gene>
    <name evidence="3" type="ORF">HMPREF3186_00629</name>
</gene>
<dbReference type="PATRIC" id="fig|1379.3.peg.613"/>
<dbReference type="Gene3D" id="2.20.230.10">
    <property type="entry name" value="Resuscitation-promoting factor rpfb"/>
    <property type="match status" value="1"/>
</dbReference>
<dbReference type="AlphaFoldDB" id="A0A134A0U5"/>
<evidence type="ECO:0000313" key="3">
    <source>
        <dbReference type="EMBL" id="KXB61319.1"/>
    </source>
</evidence>
<sequence length="717" mass="81460">TVHSYFIILIKGDSKPENKYELMHNELSQYWEIDKTYHYDSGLDAVLFKTKSALSIVPDGLVHVLAIRGTKGGKDISNDVVVAFGQNPQQGKEIEEIIKDIGLREDIKNFYITGHSLGGYLTQRAVVKLHKLANEENGYLIEPAAKKYRDFYHNAFKKATTFNAPKIVASILNRDLYNKSILSKQLAKEGKIKHYGMSGDNVARLLYNDKDVMTYIEKGEHSSNAYFSSILNDDDNFNVGERTGVTGKGKQNSVLKTLKIVEPTTEQVRKIVNENMKISLKDKNPLEILALNKISREKVLEKLNLDNLPKTATLNIDIPEGIQPTATTYTLNVAVNYLGKTINTNVGVLVKVLPNFEELKSIKQEAFLESEKKINTDNKTSKIKSNYSAKKEELKIKLQKAEELLKNSNAKQTDIRTLTKELETALEEYKTVVRDLRLDKTLLTDAIMKATKKLEVFKNTNTALSSSEAMNEFNIRKGELLNDYNSLLKKVKGELDTIETYDKLVKEKDKLANLEKDIASALSVLNKQQKDYYEPIVKIYEVYEGDTPNAELVIEKNNLPIKSIIWEGTPETSKFGTKKATVRVVYRDGSFDLVNVNIDIKALYGEVTTKTEVKTIPLKVIYREDNTKNIGYVNTIAGTEGRVVTTIKSRLNKKTNILEEIGRETVTTKAVDTIIIRGTKPKVEIKKPSSLIRFEKRYKNRKVVEKQQKHYSRKRRR</sequence>
<evidence type="ECO:0000259" key="2">
    <source>
        <dbReference type="Pfam" id="PF08428"/>
    </source>
</evidence>
<dbReference type="Pfam" id="PF26363">
    <property type="entry name" value="Phospholipase-like"/>
    <property type="match status" value="1"/>
</dbReference>
<evidence type="ECO:0000313" key="4">
    <source>
        <dbReference type="Proteomes" id="UP000070355"/>
    </source>
</evidence>
<proteinExistence type="predicted"/>
<dbReference type="SUPFAM" id="SSF53474">
    <property type="entry name" value="alpha/beta-Hydrolases"/>
    <property type="match status" value="1"/>
</dbReference>
<evidence type="ECO:0000256" key="1">
    <source>
        <dbReference type="SAM" id="Coils"/>
    </source>
</evidence>
<dbReference type="InterPro" id="IPR029058">
    <property type="entry name" value="AB_hydrolase_fold"/>
</dbReference>
<feature type="coiled-coil region" evidence="1">
    <location>
        <begin position="384"/>
        <end position="439"/>
    </location>
</feature>
<name>A0A134A0U5_9BACL</name>
<dbReference type="Pfam" id="PF08428">
    <property type="entry name" value="Rib"/>
    <property type="match status" value="1"/>
</dbReference>
<keyword evidence="1" id="KW-0175">Coiled coil</keyword>
<organism evidence="3 4">
    <name type="scientific">Gemella haemolysans</name>
    <dbReference type="NCBI Taxonomy" id="1379"/>
    <lineage>
        <taxon>Bacteria</taxon>
        <taxon>Bacillati</taxon>
        <taxon>Bacillota</taxon>
        <taxon>Bacilli</taxon>
        <taxon>Bacillales</taxon>
        <taxon>Gemellaceae</taxon>
        <taxon>Gemella</taxon>
    </lineage>
</organism>
<dbReference type="EMBL" id="LSDC01000041">
    <property type="protein sequence ID" value="KXB61319.1"/>
    <property type="molecule type" value="Genomic_DNA"/>
</dbReference>